<evidence type="ECO:0000256" key="1">
    <source>
        <dbReference type="SAM" id="SignalP"/>
    </source>
</evidence>
<keyword evidence="3" id="KW-1185">Reference proteome</keyword>
<reference evidence="2" key="2">
    <citation type="submission" date="2020-09" db="EMBL/GenBank/DDBJ databases">
        <authorList>
            <person name="Sun Q."/>
            <person name="Ohkuma M."/>
        </authorList>
    </citation>
    <scope>NUCLEOTIDE SEQUENCE</scope>
    <source>
        <strain evidence="2">JCM 13306</strain>
    </source>
</reference>
<comment type="caution">
    <text evidence="2">The sequence shown here is derived from an EMBL/GenBank/DDBJ whole genome shotgun (WGS) entry which is preliminary data.</text>
</comment>
<evidence type="ECO:0000313" key="2">
    <source>
        <dbReference type="EMBL" id="GHH49514.1"/>
    </source>
</evidence>
<reference evidence="2" key="1">
    <citation type="journal article" date="2014" name="Int. J. Syst. Evol. Microbiol.">
        <title>Complete genome sequence of Corynebacterium casei LMG S-19264T (=DSM 44701T), isolated from a smear-ripened cheese.</title>
        <authorList>
            <consortium name="US DOE Joint Genome Institute (JGI-PGF)"/>
            <person name="Walter F."/>
            <person name="Albersmeier A."/>
            <person name="Kalinowski J."/>
            <person name="Ruckert C."/>
        </authorList>
    </citation>
    <scope>NUCLEOTIDE SEQUENCE</scope>
    <source>
        <strain evidence="2">JCM 13306</strain>
    </source>
</reference>
<name>A0A919KHG6_9XANT</name>
<keyword evidence="1" id="KW-0732">Signal</keyword>
<sequence length="281" mass="30505">MAKWMLAASAFAVSVPAAAGNPLEFQVAAGVHARVDAAGDGSFQVKLLPSGIVQQLQGASNEDGESSIDHADYNFDGYEDLVSSARMGQVNDVNIVYLFDPGSGRFTELKLPANAPKSCEGFWDLVPEPRTRQLFSSCRGGPMWYTDVYRYDVQGRLYVYRSERVVDPAVSAMLDLTPDDGAPVAVWSTYDPAGRVTERAVGLGLVTPPEGPLVPLQGVVSAERLPLHAKPIDGAAARYLVKRDRFEALDISEDGQWLKVRYRNPDKGAVVGWVHVPQDAL</sequence>
<dbReference type="InterPro" id="IPR058087">
    <property type="entry name" value="XAC2610_dom"/>
</dbReference>
<evidence type="ECO:0000313" key="3">
    <source>
        <dbReference type="Proteomes" id="UP000623958"/>
    </source>
</evidence>
<dbReference type="NCBIfam" id="NF047539">
    <property type="entry name" value="XAC2610_fam"/>
    <property type="match status" value="1"/>
</dbReference>
<protein>
    <recommendedName>
        <fullName evidence="4">SH3 domain-containing protein</fullName>
    </recommendedName>
</protein>
<feature type="signal peptide" evidence="1">
    <location>
        <begin position="1"/>
        <end position="19"/>
    </location>
</feature>
<dbReference type="AlphaFoldDB" id="A0A919KHG6"/>
<organism evidence="2 3">
    <name type="scientific">Xanthomonas boreopolis</name>
    <dbReference type="NCBI Taxonomy" id="86183"/>
    <lineage>
        <taxon>Bacteria</taxon>
        <taxon>Pseudomonadati</taxon>
        <taxon>Pseudomonadota</taxon>
        <taxon>Gammaproteobacteria</taxon>
        <taxon>Lysobacterales</taxon>
        <taxon>Lysobacteraceae</taxon>
        <taxon>Xanthomonas</taxon>
    </lineage>
</organism>
<dbReference type="SUPFAM" id="SSF82171">
    <property type="entry name" value="DPP6 N-terminal domain-like"/>
    <property type="match status" value="1"/>
</dbReference>
<dbReference type="Proteomes" id="UP000623958">
    <property type="component" value="Unassembled WGS sequence"/>
</dbReference>
<proteinExistence type="predicted"/>
<feature type="chain" id="PRO_5038100453" description="SH3 domain-containing protein" evidence="1">
    <location>
        <begin position="20"/>
        <end position="281"/>
    </location>
</feature>
<dbReference type="EMBL" id="BNBA01000005">
    <property type="protein sequence ID" value="GHH49514.1"/>
    <property type="molecule type" value="Genomic_DNA"/>
</dbReference>
<accession>A0A919KHG6</accession>
<gene>
    <name evidence="2" type="ORF">GCM10009090_09060</name>
</gene>
<evidence type="ECO:0008006" key="4">
    <source>
        <dbReference type="Google" id="ProtNLM"/>
    </source>
</evidence>